<dbReference type="Pfam" id="PF00593">
    <property type="entry name" value="TonB_dep_Rec_b-barrel"/>
    <property type="match status" value="1"/>
</dbReference>
<keyword evidence="16" id="KW-1185">Reference proteome</keyword>
<dbReference type="PROSITE" id="PS01156">
    <property type="entry name" value="TONB_DEPENDENT_REC_2"/>
    <property type="match status" value="1"/>
</dbReference>
<sequence length="660" mass="72712">MKITTQACSIAGLTLTISGVTLAQDYQKNLEHETLDRTTITADTEPLSGNNVSSEEIKVKNPADLKTLFKKSPNININGGANQAQQIFVNGFESTNMNVTIDGASQGNLFHHQSSTLVDPSLLKRVDVLPGAGSALDGPGALAGSIRFETKNAFDYLPYTSGVDISGKSPVDVGYKRFASDSKGTYFNNGDGFNLSQTIAGKFSPEWGYLLSGSYTDRDAYKDGNGNTVDNSDYTSGAGLFKISGRLQNGHNLDLGYEYNQTETLSYDRVNIDTAFFRPPRTPGLLQPMKATRSTASLNYDYLPSDNDLIHLESNLFFTEQDFERKQTNVNSSLATLGLDLRNTFKFWKLVSTVGFDYQDKKGTADYGPAEAMYNPDQDEKEQIFGLYNQNILSVHETVDFSFGARYDNYDYTDGFGQDYKSDRVSPNGSIIWRPVDNLTLDGGYSEAYRGVGIREAFLPGSRPADLGGEKANTLKANIAYDNGSFFASGSIFQQEIKDYINPVASRGAGRAGDVETKGYEARLGFRKNGFVGSVAVTEATPEINGQKNVEVYGINVAGRRWLADLNYNHQDTGLGLGYFVEYREAVDAEYLGYPGTYTKESYALNSLYASWDVQQVKGLRLQLNIDNLFDKFYQDQSVYVESGLASPGREVRLSANYVF</sequence>
<protein>
    <submittedName>
        <fullName evidence="15">TonB-dependent receptor domain-containing protein</fullName>
    </submittedName>
</protein>
<gene>
    <name evidence="15" type="ORF">ACFSW8_06515</name>
</gene>
<dbReference type="EMBL" id="JBHUJB010000028">
    <property type="protein sequence ID" value="MFD2158544.1"/>
    <property type="molecule type" value="Genomic_DNA"/>
</dbReference>
<keyword evidence="15" id="KW-0675">Receptor</keyword>
<keyword evidence="8 10" id="KW-0472">Membrane</keyword>
<accession>A0ABW4Z9G0</accession>
<name>A0ABW4Z9G0_9BACT</name>
<dbReference type="InterPro" id="IPR037066">
    <property type="entry name" value="Plug_dom_sf"/>
</dbReference>
<feature type="chain" id="PRO_5045654980" evidence="12">
    <location>
        <begin position="24"/>
        <end position="660"/>
    </location>
</feature>
<organism evidence="15 16">
    <name type="scientific">Rubritalea tangerina</name>
    <dbReference type="NCBI Taxonomy" id="430798"/>
    <lineage>
        <taxon>Bacteria</taxon>
        <taxon>Pseudomonadati</taxon>
        <taxon>Verrucomicrobiota</taxon>
        <taxon>Verrucomicrobiia</taxon>
        <taxon>Verrucomicrobiales</taxon>
        <taxon>Rubritaleaceae</taxon>
        <taxon>Rubritalea</taxon>
    </lineage>
</organism>
<dbReference type="InterPro" id="IPR039426">
    <property type="entry name" value="TonB-dep_rcpt-like"/>
</dbReference>
<evidence type="ECO:0000256" key="7">
    <source>
        <dbReference type="ARBA" id="ARBA00023077"/>
    </source>
</evidence>
<evidence type="ECO:0000256" key="4">
    <source>
        <dbReference type="ARBA" id="ARBA00022452"/>
    </source>
</evidence>
<dbReference type="Pfam" id="PF07715">
    <property type="entry name" value="Plug"/>
    <property type="match status" value="1"/>
</dbReference>
<feature type="domain" description="TonB-dependent receptor-like beta-barrel" evidence="13">
    <location>
        <begin position="186"/>
        <end position="629"/>
    </location>
</feature>
<evidence type="ECO:0000256" key="3">
    <source>
        <dbReference type="ARBA" id="ARBA00022448"/>
    </source>
</evidence>
<comment type="caution">
    <text evidence="15">The sequence shown here is derived from an EMBL/GenBank/DDBJ whole genome shotgun (WGS) entry which is preliminary data.</text>
</comment>
<evidence type="ECO:0000256" key="6">
    <source>
        <dbReference type="ARBA" id="ARBA00022729"/>
    </source>
</evidence>
<evidence type="ECO:0000313" key="16">
    <source>
        <dbReference type="Proteomes" id="UP001597389"/>
    </source>
</evidence>
<dbReference type="SUPFAM" id="SSF56935">
    <property type="entry name" value="Porins"/>
    <property type="match status" value="1"/>
</dbReference>
<evidence type="ECO:0000256" key="12">
    <source>
        <dbReference type="SAM" id="SignalP"/>
    </source>
</evidence>
<evidence type="ECO:0000256" key="9">
    <source>
        <dbReference type="ARBA" id="ARBA00023237"/>
    </source>
</evidence>
<dbReference type="RefSeq" id="WP_377086653.1">
    <property type="nucleotide sequence ID" value="NZ_JBHSJL010000014.1"/>
</dbReference>
<evidence type="ECO:0000256" key="11">
    <source>
        <dbReference type="RuleBase" id="RU003357"/>
    </source>
</evidence>
<evidence type="ECO:0000313" key="15">
    <source>
        <dbReference type="EMBL" id="MFD2158544.1"/>
    </source>
</evidence>
<evidence type="ECO:0000259" key="14">
    <source>
        <dbReference type="Pfam" id="PF07715"/>
    </source>
</evidence>
<dbReference type="InterPro" id="IPR010917">
    <property type="entry name" value="TonB_rcpt_CS"/>
</dbReference>
<dbReference type="InterPro" id="IPR000531">
    <property type="entry name" value="Beta-barrel_TonB"/>
</dbReference>
<dbReference type="InterPro" id="IPR012910">
    <property type="entry name" value="Plug_dom"/>
</dbReference>
<keyword evidence="7 11" id="KW-0798">TonB box</keyword>
<keyword evidence="3 10" id="KW-0813">Transport</keyword>
<evidence type="ECO:0000256" key="2">
    <source>
        <dbReference type="ARBA" id="ARBA00009810"/>
    </source>
</evidence>
<evidence type="ECO:0000256" key="8">
    <source>
        <dbReference type="ARBA" id="ARBA00023136"/>
    </source>
</evidence>
<keyword evidence="5 10" id="KW-0812">Transmembrane</keyword>
<keyword evidence="6 12" id="KW-0732">Signal</keyword>
<keyword evidence="9 10" id="KW-0998">Cell outer membrane</keyword>
<comment type="similarity">
    <text evidence="2 10 11">Belongs to the TonB-dependent receptor family.</text>
</comment>
<dbReference type="Gene3D" id="2.170.130.10">
    <property type="entry name" value="TonB-dependent receptor, plug domain"/>
    <property type="match status" value="1"/>
</dbReference>
<keyword evidence="4 10" id="KW-1134">Transmembrane beta strand</keyword>
<dbReference type="Proteomes" id="UP001597389">
    <property type="component" value="Unassembled WGS sequence"/>
</dbReference>
<feature type="domain" description="TonB-dependent receptor plug" evidence="14">
    <location>
        <begin position="46"/>
        <end position="144"/>
    </location>
</feature>
<evidence type="ECO:0000259" key="13">
    <source>
        <dbReference type="Pfam" id="PF00593"/>
    </source>
</evidence>
<feature type="signal peptide" evidence="12">
    <location>
        <begin position="1"/>
        <end position="23"/>
    </location>
</feature>
<evidence type="ECO:0000256" key="10">
    <source>
        <dbReference type="PROSITE-ProRule" id="PRU01360"/>
    </source>
</evidence>
<dbReference type="PROSITE" id="PS52016">
    <property type="entry name" value="TONB_DEPENDENT_REC_3"/>
    <property type="match status" value="1"/>
</dbReference>
<dbReference type="PANTHER" id="PTHR30069:SF41">
    <property type="entry name" value="HEME_HEMOPEXIN UTILIZATION PROTEIN C"/>
    <property type="match status" value="1"/>
</dbReference>
<reference evidence="16" key="1">
    <citation type="journal article" date="2019" name="Int. J. Syst. Evol. Microbiol.">
        <title>The Global Catalogue of Microorganisms (GCM) 10K type strain sequencing project: providing services to taxonomists for standard genome sequencing and annotation.</title>
        <authorList>
            <consortium name="The Broad Institute Genomics Platform"/>
            <consortium name="The Broad Institute Genome Sequencing Center for Infectious Disease"/>
            <person name="Wu L."/>
            <person name="Ma J."/>
        </authorList>
    </citation>
    <scope>NUCLEOTIDE SEQUENCE [LARGE SCALE GENOMIC DNA]</scope>
    <source>
        <strain evidence="16">CCUG 57942</strain>
    </source>
</reference>
<evidence type="ECO:0000256" key="1">
    <source>
        <dbReference type="ARBA" id="ARBA00004571"/>
    </source>
</evidence>
<evidence type="ECO:0000256" key="5">
    <source>
        <dbReference type="ARBA" id="ARBA00022692"/>
    </source>
</evidence>
<comment type="subcellular location">
    <subcellularLocation>
        <location evidence="1 10">Cell outer membrane</location>
        <topology evidence="1 10">Multi-pass membrane protein</topology>
    </subcellularLocation>
</comment>
<proteinExistence type="inferred from homology"/>
<dbReference type="PANTHER" id="PTHR30069">
    <property type="entry name" value="TONB-DEPENDENT OUTER MEMBRANE RECEPTOR"/>
    <property type="match status" value="1"/>
</dbReference>
<dbReference type="Gene3D" id="2.40.170.20">
    <property type="entry name" value="TonB-dependent receptor, beta-barrel domain"/>
    <property type="match status" value="1"/>
</dbReference>
<dbReference type="InterPro" id="IPR036942">
    <property type="entry name" value="Beta-barrel_TonB_sf"/>
</dbReference>